<accession>A0ABZ2KZT7</accession>
<proteinExistence type="predicted"/>
<dbReference type="EMBL" id="CP089983">
    <property type="protein sequence ID" value="WXB01842.1"/>
    <property type="molecule type" value="Genomic_DNA"/>
</dbReference>
<evidence type="ECO:0000313" key="1">
    <source>
        <dbReference type="EMBL" id="WXB01842.1"/>
    </source>
</evidence>
<gene>
    <name evidence="1" type="ORF">LVJ94_33605</name>
</gene>
<keyword evidence="2" id="KW-1185">Reference proteome</keyword>
<dbReference type="Proteomes" id="UP001374803">
    <property type="component" value="Chromosome"/>
</dbReference>
<name>A0ABZ2KZT7_9BACT</name>
<organism evidence="1 2">
    <name type="scientific">Pendulispora rubella</name>
    <dbReference type="NCBI Taxonomy" id="2741070"/>
    <lineage>
        <taxon>Bacteria</taxon>
        <taxon>Pseudomonadati</taxon>
        <taxon>Myxococcota</taxon>
        <taxon>Myxococcia</taxon>
        <taxon>Myxococcales</taxon>
        <taxon>Sorangiineae</taxon>
        <taxon>Pendulisporaceae</taxon>
        <taxon>Pendulispora</taxon>
    </lineage>
</organism>
<evidence type="ECO:0000313" key="2">
    <source>
        <dbReference type="Proteomes" id="UP001374803"/>
    </source>
</evidence>
<reference evidence="1" key="1">
    <citation type="submission" date="2021-12" db="EMBL/GenBank/DDBJ databases">
        <title>Discovery of the Pendulisporaceae a myxobacterial family with distinct sporulation behavior and unique specialized metabolism.</title>
        <authorList>
            <person name="Garcia R."/>
            <person name="Popoff A."/>
            <person name="Bader C.D."/>
            <person name="Loehr J."/>
            <person name="Walesch S."/>
            <person name="Walt C."/>
            <person name="Boldt J."/>
            <person name="Bunk B."/>
            <person name="Haeckl F.J.F.P.J."/>
            <person name="Gunesch A.P."/>
            <person name="Birkelbach J."/>
            <person name="Nuebel U."/>
            <person name="Pietschmann T."/>
            <person name="Bach T."/>
            <person name="Mueller R."/>
        </authorList>
    </citation>
    <scope>NUCLEOTIDE SEQUENCE</scope>
    <source>
        <strain evidence="1">MSr11367</strain>
    </source>
</reference>
<sequence>MNTEWTRRDVFALVYGAAVALTVGCKTQEAEEASSTGANASATQAIRPEDPVDESFRGCQKSCGMNAADVSDRIVLQPKAKQGDYTRCPVSGAVFQIAPETQRRVHDNRTAFFCCEACARYFEKHADAVIALRHL</sequence>
<dbReference type="PROSITE" id="PS51257">
    <property type="entry name" value="PROKAR_LIPOPROTEIN"/>
    <property type="match status" value="1"/>
</dbReference>
<protein>
    <recommendedName>
        <fullName evidence="3">YHS domain-containing protein</fullName>
    </recommendedName>
</protein>
<dbReference type="RefSeq" id="WP_394831461.1">
    <property type="nucleotide sequence ID" value="NZ_CP089929.1"/>
</dbReference>
<evidence type="ECO:0008006" key="3">
    <source>
        <dbReference type="Google" id="ProtNLM"/>
    </source>
</evidence>